<evidence type="ECO:0000313" key="10">
    <source>
        <dbReference type="Proteomes" id="UP000192731"/>
    </source>
</evidence>
<evidence type="ECO:0000256" key="2">
    <source>
        <dbReference type="ARBA" id="ARBA00022741"/>
    </source>
</evidence>
<proteinExistence type="inferred from homology"/>
<dbReference type="Gene3D" id="3.30.590.10">
    <property type="entry name" value="Glutamine synthetase/guanido kinase, catalytic domain"/>
    <property type="match status" value="1"/>
</dbReference>
<evidence type="ECO:0000256" key="3">
    <source>
        <dbReference type="ARBA" id="ARBA00022777"/>
    </source>
</evidence>
<comment type="caution">
    <text evidence="5">Lacks conserved residue(s) required for the propagation of feature annotation.</text>
</comment>
<gene>
    <name evidence="5" type="primary">mcsB</name>
    <name evidence="9" type="ORF">SAMN00017405_2352</name>
</gene>
<feature type="binding site" evidence="5 6">
    <location>
        <begin position="27"/>
        <end position="31"/>
    </location>
    <ligand>
        <name>ATP</name>
        <dbReference type="ChEBI" id="CHEBI:30616"/>
    </ligand>
</feature>
<feature type="binding site" evidence="5 6">
    <location>
        <position position="120"/>
    </location>
    <ligand>
        <name>ATP</name>
        <dbReference type="ChEBI" id="CHEBI:30616"/>
    </ligand>
</feature>
<feature type="domain" description="Phosphagen kinase C-terminal" evidence="8">
    <location>
        <begin position="24"/>
        <end position="249"/>
    </location>
</feature>
<keyword evidence="1 5" id="KW-0808">Transferase</keyword>
<dbReference type="PROSITE" id="PS51510">
    <property type="entry name" value="PHOSPHAGEN_KINASE_C"/>
    <property type="match status" value="1"/>
</dbReference>
<reference evidence="9 10" key="1">
    <citation type="submission" date="2017-04" db="EMBL/GenBank/DDBJ databases">
        <authorList>
            <person name="Afonso C.L."/>
            <person name="Miller P.J."/>
            <person name="Scott M.A."/>
            <person name="Spackman E."/>
            <person name="Goraichik I."/>
            <person name="Dimitrov K.M."/>
            <person name="Suarez D.L."/>
            <person name="Swayne D.E."/>
        </authorList>
    </citation>
    <scope>NUCLEOTIDE SEQUENCE [LARGE SCALE GENOMIC DNA]</scope>
    <source>
        <strain evidence="9 10">DSM 11270</strain>
    </source>
</reference>
<sequence>MLIKNLIEDTHSFWTEGSGNFPEIVLSSRIRLARNLEEFLFNTSNKENSKGVLKTIKDATSNIESLEFFNLEIFNDLERKVLVEKHLISPGHGHNPQNKGILVNKEGSVSIMVNEEDHLRIQCFGSGLVLKDLWQKCTELDDLLEEKLNFAFNEKYGYLTTCPTNLGTGLRVSVMMHLPALVLTRQTNLILRQLSQVGVAVRGIFGEGTEALGNLFQISNQISLGQSEEEIVANVNLIVKRLVDQEQKAREYLLNKSGLLIEDKAKRAYGILTNAKIISSEEAFSLISDLRLGKTLGMVENLEIKPINELFLLCQPAYLQIISGKEMTAQERDIKRAEIFKEILQR</sequence>
<dbReference type="Pfam" id="PF00217">
    <property type="entry name" value="ATP-gua_Ptrans"/>
    <property type="match status" value="1"/>
</dbReference>
<comment type="similarity">
    <text evidence="5 6 7">Belongs to the ATP:guanido phosphotransferase family.</text>
</comment>
<dbReference type="InterPro" id="IPR014746">
    <property type="entry name" value="Gln_synth/guanido_kin_cat_dom"/>
</dbReference>
<dbReference type="HAMAP" id="MF_00602">
    <property type="entry name" value="Prot_Arg_kinase"/>
    <property type="match status" value="1"/>
</dbReference>
<comment type="catalytic activity">
    <reaction evidence="5">
        <text>L-arginyl-[protein] + ATP = N(omega)-phospho-L-arginyl-[protein] + ADP + H(+)</text>
        <dbReference type="Rhea" id="RHEA:43384"/>
        <dbReference type="Rhea" id="RHEA-COMP:10532"/>
        <dbReference type="Rhea" id="RHEA-COMP:10533"/>
        <dbReference type="ChEBI" id="CHEBI:15378"/>
        <dbReference type="ChEBI" id="CHEBI:29965"/>
        <dbReference type="ChEBI" id="CHEBI:30616"/>
        <dbReference type="ChEBI" id="CHEBI:83226"/>
        <dbReference type="ChEBI" id="CHEBI:456216"/>
        <dbReference type="EC" id="2.7.14.1"/>
    </reaction>
</comment>
<keyword evidence="10" id="KW-1185">Reference proteome</keyword>
<dbReference type="InterPro" id="IPR022415">
    <property type="entry name" value="ATP-guanido_PTrfase_AS"/>
</dbReference>
<comment type="function">
    <text evidence="5">Catalyzes the specific phosphorylation of arginine residues in proteins.</text>
</comment>
<dbReference type="AlphaFoldDB" id="A0A1W1UTN7"/>
<dbReference type="STRING" id="656914.SAMN00017405_2352"/>
<dbReference type="EC" id="2.7.14.1" evidence="5"/>
<dbReference type="PANTHER" id="PTHR11547:SF38">
    <property type="entry name" value="ARGININE KINASE 1-RELATED"/>
    <property type="match status" value="1"/>
</dbReference>
<feature type="binding site" evidence="5 6">
    <location>
        <begin position="202"/>
        <end position="207"/>
    </location>
    <ligand>
        <name>ATP</name>
        <dbReference type="ChEBI" id="CHEBI:30616"/>
    </ligand>
</feature>
<dbReference type="CDD" id="cd07930">
    <property type="entry name" value="bacterial_phosphagen_kinase"/>
    <property type="match status" value="1"/>
</dbReference>
<dbReference type="GO" id="GO:0046314">
    <property type="term" value="P:phosphocreatine biosynthetic process"/>
    <property type="evidence" value="ECO:0007669"/>
    <property type="project" value="InterPro"/>
</dbReference>
<dbReference type="InterPro" id="IPR000749">
    <property type="entry name" value="ATP-guanido_PTrfase"/>
</dbReference>
<dbReference type="EMBL" id="FWWT01000010">
    <property type="protein sequence ID" value="SMB84518.1"/>
    <property type="molecule type" value="Genomic_DNA"/>
</dbReference>
<dbReference type="InterPro" id="IPR022414">
    <property type="entry name" value="ATP-guanido_PTrfase_cat"/>
</dbReference>
<protein>
    <recommendedName>
        <fullName evidence="5">Protein-arginine kinase</fullName>
        <ecNumber evidence="5">2.7.14.1</ecNumber>
    </recommendedName>
</protein>
<name>A0A1W1UTN7_DESTI</name>
<dbReference type="PANTHER" id="PTHR11547">
    <property type="entry name" value="ARGININE OR CREATINE KINASE"/>
    <property type="match status" value="1"/>
</dbReference>
<dbReference type="NCBIfam" id="NF002194">
    <property type="entry name" value="PRK01059.1-4"/>
    <property type="match status" value="1"/>
</dbReference>
<organism evidence="9 10">
    <name type="scientific">Desulfonispora thiosulfatigenes DSM 11270</name>
    <dbReference type="NCBI Taxonomy" id="656914"/>
    <lineage>
        <taxon>Bacteria</taxon>
        <taxon>Bacillati</taxon>
        <taxon>Bacillota</taxon>
        <taxon>Clostridia</taxon>
        <taxon>Eubacteriales</taxon>
        <taxon>Peptococcaceae</taxon>
        <taxon>Desulfonispora</taxon>
    </lineage>
</organism>
<dbReference type="GO" id="GO:1990424">
    <property type="term" value="F:protein arginine kinase activity"/>
    <property type="evidence" value="ECO:0007669"/>
    <property type="project" value="UniProtKB-EC"/>
</dbReference>
<evidence type="ECO:0000256" key="5">
    <source>
        <dbReference type="HAMAP-Rule" id="MF_00602"/>
    </source>
</evidence>
<feature type="binding site" evidence="6">
    <location>
        <begin position="171"/>
        <end position="175"/>
    </location>
    <ligand>
        <name>ATP</name>
        <dbReference type="ChEBI" id="CHEBI:30616"/>
    </ligand>
</feature>
<keyword evidence="4 5" id="KW-0067">ATP-binding</keyword>
<comment type="activity regulation">
    <text evidence="5">Appears to be allosterically activated by the binding of pArg-containing polypeptides to the pArg-binding pocket localized in the C-terminal domain of McsB.</text>
</comment>
<dbReference type="PROSITE" id="PS00112">
    <property type="entry name" value="PHOSPHAGEN_KINASE"/>
    <property type="match status" value="1"/>
</dbReference>
<dbReference type="GO" id="GO:0005615">
    <property type="term" value="C:extracellular space"/>
    <property type="evidence" value="ECO:0007669"/>
    <property type="project" value="TreeGrafter"/>
</dbReference>
<evidence type="ECO:0000313" key="9">
    <source>
        <dbReference type="EMBL" id="SMB84518.1"/>
    </source>
</evidence>
<dbReference type="GO" id="GO:0005524">
    <property type="term" value="F:ATP binding"/>
    <property type="evidence" value="ECO:0007669"/>
    <property type="project" value="UniProtKB-UniRule"/>
</dbReference>
<keyword evidence="5" id="KW-0021">Allosteric enzyme</keyword>
<keyword evidence="2 5" id="KW-0547">Nucleotide-binding</keyword>
<dbReference type="GO" id="GO:0004111">
    <property type="term" value="F:creatine kinase activity"/>
    <property type="evidence" value="ECO:0007669"/>
    <property type="project" value="InterPro"/>
</dbReference>
<evidence type="ECO:0000256" key="7">
    <source>
        <dbReference type="RuleBase" id="RU000505"/>
    </source>
</evidence>
<feature type="short sequence motif" description="RDXXRA motif of the pArg binding pocket involved in allosteric regulation" evidence="5">
    <location>
        <begin position="332"/>
        <end position="337"/>
    </location>
</feature>
<evidence type="ECO:0000256" key="6">
    <source>
        <dbReference type="PROSITE-ProRule" id="PRU00843"/>
    </source>
</evidence>
<accession>A0A1W1UTN7</accession>
<dbReference type="Proteomes" id="UP000192731">
    <property type="component" value="Unassembled WGS sequence"/>
</dbReference>
<dbReference type="SUPFAM" id="SSF55931">
    <property type="entry name" value="Glutamine synthetase/guanido kinase"/>
    <property type="match status" value="1"/>
</dbReference>
<evidence type="ECO:0000256" key="1">
    <source>
        <dbReference type="ARBA" id="ARBA00022679"/>
    </source>
</evidence>
<evidence type="ECO:0000259" key="8">
    <source>
        <dbReference type="PROSITE" id="PS51510"/>
    </source>
</evidence>
<keyword evidence="3 5" id="KW-0418">Kinase</keyword>
<feature type="binding site" evidence="5 6">
    <location>
        <position position="86"/>
    </location>
    <ligand>
        <name>ATP</name>
        <dbReference type="ChEBI" id="CHEBI:30616"/>
    </ligand>
</feature>
<dbReference type="InterPro" id="IPR023660">
    <property type="entry name" value="Arg_Kinase"/>
</dbReference>
<evidence type="ECO:0000256" key="4">
    <source>
        <dbReference type="ARBA" id="ARBA00022840"/>
    </source>
</evidence>